<dbReference type="InterPro" id="IPR013655">
    <property type="entry name" value="PAS_fold_3"/>
</dbReference>
<evidence type="ECO:0000259" key="4">
    <source>
        <dbReference type="PROSITE" id="PS50887"/>
    </source>
</evidence>
<dbReference type="PANTHER" id="PTHR44757">
    <property type="entry name" value="DIGUANYLATE CYCLASE DGCP"/>
    <property type="match status" value="1"/>
</dbReference>
<dbReference type="SUPFAM" id="SSF141868">
    <property type="entry name" value="EAL domain-like"/>
    <property type="match status" value="1"/>
</dbReference>
<feature type="domain" description="PAS" evidence="1">
    <location>
        <begin position="1"/>
        <end position="43"/>
    </location>
</feature>
<dbReference type="Pfam" id="PF00563">
    <property type="entry name" value="EAL"/>
    <property type="match status" value="1"/>
</dbReference>
<comment type="caution">
    <text evidence="5">The sequence shown here is derived from an EMBL/GenBank/DDBJ whole genome shotgun (WGS) entry which is preliminary data.</text>
</comment>
<dbReference type="PROSITE" id="PS50887">
    <property type="entry name" value="GGDEF"/>
    <property type="match status" value="1"/>
</dbReference>
<keyword evidence="6" id="KW-1185">Reference proteome</keyword>
<protein>
    <submittedName>
        <fullName evidence="5">Diguanylate cyclase (GGDEF)-like protein/PAS domain S-box-containing protein</fullName>
    </submittedName>
</protein>
<dbReference type="AlphaFoldDB" id="A0A7V9YXM5"/>
<dbReference type="Gene3D" id="3.20.20.450">
    <property type="entry name" value="EAL domain"/>
    <property type="match status" value="1"/>
</dbReference>
<dbReference type="SMART" id="SM00091">
    <property type="entry name" value="PAS"/>
    <property type="match status" value="2"/>
</dbReference>
<dbReference type="Gene3D" id="3.30.70.270">
    <property type="match status" value="1"/>
</dbReference>
<gene>
    <name evidence="5" type="ORF">HNQ85_000590</name>
</gene>
<dbReference type="NCBIfam" id="TIGR00229">
    <property type="entry name" value="sensory_box"/>
    <property type="match status" value="2"/>
</dbReference>
<dbReference type="InterPro" id="IPR000160">
    <property type="entry name" value="GGDEF_dom"/>
</dbReference>
<feature type="domain" description="GGDEF" evidence="4">
    <location>
        <begin position="279"/>
        <end position="411"/>
    </location>
</feature>
<evidence type="ECO:0000313" key="6">
    <source>
        <dbReference type="Proteomes" id="UP000580891"/>
    </source>
</evidence>
<dbReference type="InterPro" id="IPR001633">
    <property type="entry name" value="EAL_dom"/>
</dbReference>
<dbReference type="SUPFAM" id="SSF55785">
    <property type="entry name" value="PYP-like sensor domain (PAS domain)"/>
    <property type="match status" value="2"/>
</dbReference>
<proteinExistence type="predicted"/>
<dbReference type="InterPro" id="IPR035919">
    <property type="entry name" value="EAL_sf"/>
</dbReference>
<dbReference type="InterPro" id="IPR043128">
    <property type="entry name" value="Rev_trsase/Diguanyl_cyclase"/>
</dbReference>
<dbReference type="FunFam" id="3.20.20.450:FF:000001">
    <property type="entry name" value="Cyclic di-GMP phosphodiesterase yahA"/>
    <property type="match status" value="1"/>
</dbReference>
<dbReference type="InterPro" id="IPR029787">
    <property type="entry name" value="Nucleotide_cyclase"/>
</dbReference>
<dbReference type="PROSITE" id="PS50883">
    <property type="entry name" value="EAL"/>
    <property type="match status" value="1"/>
</dbReference>
<dbReference type="InterPro" id="IPR035965">
    <property type="entry name" value="PAS-like_dom_sf"/>
</dbReference>
<dbReference type="PANTHER" id="PTHR44757:SF2">
    <property type="entry name" value="BIOFILM ARCHITECTURE MAINTENANCE PROTEIN MBAA"/>
    <property type="match status" value="1"/>
</dbReference>
<dbReference type="PROSITE" id="PS50113">
    <property type="entry name" value="PAC"/>
    <property type="match status" value="2"/>
</dbReference>
<dbReference type="InterPro" id="IPR000700">
    <property type="entry name" value="PAS-assoc_C"/>
</dbReference>
<name>A0A7V9YXM5_9BACL</name>
<dbReference type="NCBIfam" id="TIGR00254">
    <property type="entry name" value="GGDEF"/>
    <property type="match status" value="1"/>
</dbReference>
<dbReference type="InterPro" id="IPR000014">
    <property type="entry name" value="PAS"/>
</dbReference>
<evidence type="ECO:0000259" key="1">
    <source>
        <dbReference type="PROSITE" id="PS50112"/>
    </source>
</evidence>
<dbReference type="EMBL" id="JACDUU010000001">
    <property type="protein sequence ID" value="MBA2870332.1"/>
    <property type="molecule type" value="Genomic_DNA"/>
</dbReference>
<dbReference type="InterPro" id="IPR052155">
    <property type="entry name" value="Biofilm_reg_signaling"/>
</dbReference>
<dbReference type="CDD" id="cd01948">
    <property type="entry name" value="EAL"/>
    <property type="match status" value="1"/>
</dbReference>
<feature type="domain" description="EAL" evidence="3">
    <location>
        <begin position="416"/>
        <end position="669"/>
    </location>
</feature>
<dbReference type="CDD" id="cd00130">
    <property type="entry name" value="PAS"/>
    <property type="match status" value="2"/>
</dbReference>
<dbReference type="RefSeq" id="WP_181536019.1">
    <property type="nucleotide sequence ID" value="NZ_JACDUU010000001.1"/>
</dbReference>
<evidence type="ECO:0000313" key="5">
    <source>
        <dbReference type="EMBL" id="MBA2870332.1"/>
    </source>
</evidence>
<evidence type="ECO:0000259" key="2">
    <source>
        <dbReference type="PROSITE" id="PS50113"/>
    </source>
</evidence>
<dbReference type="FunFam" id="3.30.70.270:FF:000001">
    <property type="entry name" value="Diguanylate cyclase domain protein"/>
    <property type="match status" value="1"/>
</dbReference>
<dbReference type="Pfam" id="PF08447">
    <property type="entry name" value="PAS_3"/>
    <property type="match status" value="1"/>
</dbReference>
<evidence type="ECO:0000259" key="3">
    <source>
        <dbReference type="PROSITE" id="PS50883"/>
    </source>
</evidence>
<dbReference type="InterPro" id="IPR001610">
    <property type="entry name" value="PAC"/>
</dbReference>
<dbReference type="SMART" id="SM00267">
    <property type="entry name" value="GGDEF"/>
    <property type="match status" value="1"/>
</dbReference>
<dbReference type="SMART" id="SM00052">
    <property type="entry name" value="EAL"/>
    <property type="match status" value="1"/>
</dbReference>
<dbReference type="Pfam" id="PF13426">
    <property type="entry name" value="PAS_9"/>
    <property type="match status" value="1"/>
</dbReference>
<dbReference type="SMART" id="SM00086">
    <property type="entry name" value="PAC"/>
    <property type="match status" value="2"/>
</dbReference>
<dbReference type="CDD" id="cd01949">
    <property type="entry name" value="GGDEF"/>
    <property type="match status" value="1"/>
</dbReference>
<dbReference type="Proteomes" id="UP000580891">
    <property type="component" value="Unassembled WGS sequence"/>
</dbReference>
<dbReference type="PROSITE" id="PS50112">
    <property type="entry name" value="PAS"/>
    <property type="match status" value="1"/>
</dbReference>
<dbReference type="SUPFAM" id="SSF55073">
    <property type="entry name" value="Nucleotide cyclase"/>
    <property type="match status" value="1"/>
</dbReference>
<organism evidence="5 6">
    <name type="scientific">[Anoxybacillus] calidus</name>
    <dbReference type="NCBI Taxonomy" id="575178"/>
    <lineage>
        <taxon>Bacteria</taxon>
        <taxon>Bacillati</taxon>
        <taxon>Bacillota</taxon>
        <taxon>Bacilli</taxon>
        <taxon>Bacillales</taxon>
        <taxon>Anoxybacillaceae</taxon>
        <taxon>Paranoxybacillus</taxon>
    </lineage>
</organism>
<reference evidence="5 6" key="1">
    <citation type="submission" date="2020-07" db="EMBL/GenBank/DDBJ databases">
        <title>Genomic Encyclopedia of Type Strains, Phase IV (KMG-IV): sequencing the most valuable type-strain genomes for metagenomic binning, comparative biology and taxonomic classification.</title>
        <authorList>
            <person name="Goeker M."/>
        </authorList>
    </citation>
    <scope>NUCLEOTIDE SEQUENCE [LARGE SCALE GENOMIC DNA]</scope>
    <source>
        <strain evidence="5 6">DSM 25220</strain>
    </source>
</reference>
<sequence>MTDKFSAFFHYFADAMVIFDSYGNVVNVNPAFEALFGWTEADMKEIGLACIDSCDWERAKQVFEQAKRGEILRNIEFKAKKTNGQYVPISATLSPIFNEKHEVTYITSVFRDITKQKEMESALQDSERRFRLIAEHSSDYILILSNEGNLTYVSPSYKHAIDNLVETNSNEGLFLHIYPDDIPMLKEKLQKLYTDCEPQAVEFRRKSKNGNWIWLEAQGTPIVNEKKQIDYVVIAAKNISERKRYEEKLRQLAYFDSLTGIPNRSYFEKHVKELVEQNCTFALCFLDFDKFKWINDHFSHQAGDYFLKEAVKRVQGVLRPSDFFARLGGDEFVLLLPNVTKDEATVMAEKLIQAFHQPFYYEKQMIQSTLSIGIAFYPTDSANIDTLMKYADKALYQVKERGKNGYHFYSPQQKRNAIIEQDLPFAIMKEQFYLCYQPKIELDSGAAMGVETLIRWRHPTLGEISPLEFIPLAEESGFIFEITLWVLEQACRQVKEWQRHFTDLRLAVNLSPYLLNRKELVGHVMDILKCTQFTPAHLILEVTESGLMENIETGKNILTELKNIGIQVAIDDFGTGFSSLAYIRNLPVSLLKIDRSFIKDIAGNSKDATIVDTIIHLAKSLDIKVLAEGVENNEQVSLLQQMDCDFAQGFYFSKSLEAEKLKKWLEEHNAAASPHS</sequence>
<dbReference type="Pfam" id="PF00990">
    <property type="entry name" value="GGDEF"/>
    <property type="match status" value="1"/>
</dbReference>
<dbReference type="Gene3D" id="3.30.450.20">
    <property type="entry name" value="PAS domain"/>
    <property type="match status" value="2"/>
</dbReference>
<feature type="domain" description="PAC" evidence="2">
    <location>
        <begin position="199"/>
        <end position="251"/>
    </location>
</feature>
<feature type="domain" description="PAC" evidence="2">
    <location>
        <begin position="73"/>
        <end position="125"/>
    </location>
</feature>
<accession>A0A7V9YXM5</accession>